<dbReference type="AlphaFoldDB" id="A0A1M4T212"/>
<dbReference type="STRING" id="1121881.SAMN02745225_00456"/>
<gene>
    <name evidence="5" type="ORF">SAMN02745225_00456</name>
</gene>
<evidence type="ECO:0000256" key="2">
    <source>
        <dbReference type="ARBA" id="ARBA00023002"/>
    </source>
</evidence>
<dbReference type="GO" id="GO:0016491">
    <property type="term" value="F:oxidoreductase activity"/>
    <property type="evidence" value="ECO:0007669"/>
    <property type="project" value="UniProtKB-KW"/>
</dbReference>
<dbReference type="FunFam" id="3.40.50.970:FF:000001">
    <property type="entry name" value="Pyruvate dehydrogenase E1 beta subunit"/>
    <property type="match status" value="1"/>
</dbReference>
<dbReference type="InterPro" id="IPR009014">
    <property type="entry name" value="Transketo_C/PFOR_II"/>
</dbReference>
<reference evidence="6" key="1">
    <citation type="submission" date="2016-11" db="EMBL/GenBank/DDBJ databases">
        <authorList>
            <person name="Varghese N."/>
            <person name="Submissions S."/>
        </authorList>
    </citation>
    <scope>NUCLEOTIDE SEQUENCE [LARGE SCALE GENOMIC DNA]</scope>
    <source>
        <strain evidence="6">DSM 19514</strain>
    </source>
</reference>
<keyword evidence="3" id="KW-0786">Thiamine pyrophosphate</keyword>
<name>A0A1M4T212_9ACTN</name>
<accession>A0A1M4T212</accession>
<dbReference type="Pfam" id="PF02780">
    <property type="entry name" value="Transketolase_C"/>
    <property type="match status" value="1"/>
</dbReference>
<keyword evidence="5" id="KW-0670">Pyruvate</keyword>
<protein>
    <submittedName>
        <fullName evidence="5">Pyruvate dehydrogenase E1 component beta subunit</fullName>
    </submittedName>
</protein>
<dbReference type="PANTHER" id="PTHR43257">
    <property type="entry name" value="PYRUVATE DEHYDROGENASE E1 COMPONENT BETA SUBUNIT"/>
    <property type="match status" value="1"/>
</dbReference>
<evidence type="ECO:0000313" key="6">
    <source>
        <dbReference type="Proteomes" id="UP000184295"/>
    </source>
</evidence>
<comment type="cofactor">
    <cofactor evidence="1">
        <name>thiamine diphosphate</name>
        <dbReference type="ChEBI" id="CHEBI:58937"/>
    </cofactor>
</comment>
<dbReference type="SUPFAM" id="SSF52922">
    <property type="entry name" value="TK C-terminal domain-like"/>
    <property type="match status" value="1"/>
</dbReference>
<proteinExistence type="predicted"/>
<dbReference type="RefSeq" id="WP_072788339.1">
    <property type="nucleotide sequence ID" value="NZ_FQUL01000004.1"/>
</dbReference>
<evidence type="ECO:0000259" key="4">
    <source>
        <dbReference type="SMART" id="SM00861"/>
    </source>
</evidence>
<dbReference type="InterPro" id="IPR033248">
    <property type="entry name" value="Transketolase_C"/>
</dbReference>
<dbReference type="Gene3D" id="3.40.50.970">
    <property type="match status" value="1"/>
</dbReference>
<dbReference type="GO" id="GO:0000287">
    <property type="term" value="F:magnesium ion binding"/>
    <property type="evidence" value="ECO:0007669"/>
    <property type="project" value="UniProtKB-ARBA"/>
</dbReference>
<dbReference type="Gene3D" id="3.40.50.920">
    <property type="match status" value="1"/>
</dbReference>
<keyword evidence="2" id="KW-0560">Oxidoreductase</keyword>
<evidence type="ECO:0000256" key="3">
    <source>
        <dbReference type="ARBA" id="ARBA00023052"/>
    </source>
</evidence>
<dbReference type="FunFam" id="3.40.50.920:FF:000001">
    <property type="entry name" value="Pyruvate dehydrogenase E1 beta subunit"/>
    <property type="match status" value="1"/>
</dbReference>
<keyword evidence="6" id="KW-1185">Reference proteome</keyword>
<dbReference type="SMART" id="SM00861">
    <property type="entry name" value="Transket_pyr"/>
    <property type="match status" value="1"/>
</dbReference>
<dbReference type="EMBL" id="FQUL01000004">
    <property type="protein sequence ID" value="SHE38440.1"/>
    <property type="molecule type" value="Genomic_DNA"/>
</dbReference>
<dbReference type="Proteomes" id="UP000184295">
    <property type="component" value="Unassembled WGS sequence"/>
</dbReference>
<dbReference type="InterPro" id="IPR029061">
    <property type="entry name" value="THDP-binding"/>
</dbReference>
<organism evidence="5 6">
    <name type="scientific">Ferrithrix thermotolerans DSM 19514</name>
    <dbReference type="NCBI Taxonomy" id="1121881"/>
    <lineage>
        <taxon>Bacteria</taxon>
        <taxon>Bacillati</taxon>
        <taxon>Actinomycetota</taxon>
        <taxon>Acidimicrobiia</taxon>
        <taxon>Acidimicrobiales</taxon>
        <taxon>Acidimicrobiaceae</taxon>
        <taxon>Ferrithrix</taxon>
    </lineage>
</organism>
<evidence type="ECO:0000313" key="5">
    <source>
        <dbReference type="EMBL" id="SHE38440.1"/>
    </source>
</evidence>
<dbReference type="Pfam" id="PF02779">
    <property type="entry name" value="Transket_pyr"/>
    <property type="match status" value="1"/>
</dbReference>
<sequence length="325" mass="35170">MAKLTMVQAINQALRQAMESNPEVMVLGEDVGRDGGVFRATEGLIEIFGSERVVDTPLSESGILGTAIGLAVYGLRPVPEIQFMGFLYPAFDQLVSQAARIRTRSTSRFTCPLTLRVPYGGNVKSPELHSDSLEALIAHSPGVKVVTPSNPYDAKGLLLAAIMDPDPVVFAEPLRLYRATREEVPDAWYQIELGKAKVAREGSDVTVIAWGSMVPTSLRAADMAEEEGISVEVVDLRTVSPIDVDTILRSVAKTHRAIVVHEAPKTAGLGAEIAATLAEEAILDLEAPVMRVTGYDTPFPVPAVERSYVPSDRRVMESIRACVKF</sequence>
<feature type="domain" description="Transketolase-like pyrimidine-binding" evidence="4">
    <location>
        <begin position="4"/>
        <end position="179"/>
    </location>
</feature>
<evidence type="ECO:0000256" key="1">
    <source>
        <dbReference type="ARBA" id="ARBA00001964"/>
    </source>
</evidence>
<dbReference type="PANTHER" id="PTHR43257:SF2">
    <property type="entry name" value="PYRUVATE DEHYDROGENASE E1 COMPONENT SUBUNIT BETA"/>
    <property type="match status" value="1"/>
</dbReference>
<dbReference type="SUPFAM" id="SSF52518">
    <property type="entry name" value="Thiamin diphosphate-binding fold (THDP-binding)"/>
    <property type="match status" value="1"/>
</dbReference>
<dbReference type="InterPro" id="IPR005475">
    <property type="entry name" value="Transketolase-like_Pyr-bd"/>
</dbReference>
<dbReference type="OrthoDB" id="3457658at2"/>
<dbReference type="CDD" id="cd07036">
    <property type="entry name" value="TPP_PYR_E1-PDHc-beta_like"/>
    <property type="match status" value="1"/>
</dbReference>